<proteinExistence type="predicted"/>
<dbReference type="InterPro" id="IPR014729">
    <property type="entry name" value="Rossmann-like_a/b/a_fold"/>
</dbReference>
<reference evidence="3" key="1">
    <citation type="submission" date="2016-05" db="EMBL/GenBank/DDBJ databases">
        <authorList>
            <person name="Liu B."/>
            <person name="Wang J."/>
            <person name="Zhu Y."/>
            <person name="Liu G."/>
            <person name="Chen Q."/>
            <person name="Chen Z."/>
            <person name="Lan J."/>
            <person name="Che J."/>
            <person name="Ge C."/>
            <person name="Shi H."/>
            <person name="Pan Z."/>
            <person name="Liu X."/>
        </authorList>
    </citation>
    <scope>NUCLEOTIDE SEQUENCE [LARGE SCALE GENOMIC DNA]</scope>
    <source>
        <strain evidence="3">FJAT-27215</strain>
    </source>
</reference>
<dbReference type="AlphaFoldDB" id="A0A1B9B6Y9"/>
<dbReference type="Proteomes" id="UP000092578">
    <property type="component" value="Unassembled WGS sequence"/>
</dbReference>
<evidence type="ECO:0000313" key="3">
    <source>
        <dbReference type="Proteomes" id="UP000092578"/>
    </source>
</evidence>
<evidence type="ECO:0000259" key="1">
    <source>
        <dbReference type="Pfam" id="PF00582"/>
    </source>
</evidence>
<name>A0A1B9B6Y9_9BACI</name>
<protein>
    <recommendedName>
        <fullName evidence="1">UspA domain-containing protein</fullName>
    </recommendedName>
</protein>
<keyword evidence="3" id="KW-1185">Reference proteome</keyword>
<dbReference type="EMBL" id="MAYT01000004">
    <property type="protein sequence ID" value="OCA91891.1"/>
    <property type="molecule type" value="Genomic_DNA"/>
</dbReference>
<gene>
    <name evidence="2" type="ORF">A8F95_19400</name>
</gene>
<feature type="domain" description="UspA" evidence="1">
    <location>
        <begin position="1"/>
        <end position="131"/>
    </location>
</feature>
<organism evidence="2 3">
    <name type="scientific">Pseudobacillus wudalianchiensis</name>
    <dbReference type="NCBI Taxonomy" id="1743143"/>
    <lineage>
        <taxon>Bacteria</taxon>
        <taxon>Bacillati</taxon>
        <taxon>Bacillota</taxon>
        <taxon>Bacilli</taxon>
        <taxon>Bacillales</taxon>
        <taxon>Bacillaceae</taxon>
        <taxon>Pseudobacillus</taxon>
    </lineage>
</organism>
<dbReference type="SUPFAM" id="SSF52402">
    <property type="entry name" value="Adenine nucleotide alpha hydrolases-like"/>
    <property type="match status" value="1"/>
</dbReference>
<dbReference type="InterPro" id="IPR006016">
    <property type="entry name" value="UspA"/>
</dbReference>
<dbReference type="Pfam" id="PF00582">
    <property type="entry name" value="Usp"/>
    <property type="match status" value="1"/>
</dbReference>
<comment type="caution">
    <text evidence="2">The sequence shown here is derived from an EMBL/GenBank/DDBJ whole genome shotgun (WGS) entry which is preliminary data.</text>
</comment>
<sequence length="134" mass="15288">MYKNILIYADNAEDALNAVKSVTNETPCPSIEMITFLYIFPVSHQLEEIIQEGIKLEEKLYANSSFVEEACRYLDKLEIKHQKLVRIGNPSQEIALITQSDRYDLLITAKAESKETLKSIAQKARCPVLILNKK</sequence>
<dbReference type="RefSeq" id="WP_065409713.1">
    <property type="nucleotide sequence ID" value="NZ_MAYT01000004.1"/>
</dbReference>
<dbReference type="CDD" id="cd00293">
    <property type="entry name" value="USP-like"/>
    <property type="match status" value="1"/>
</dbReference>
<accession>A0A1B9B6Y9</accession>
<dbReference type="Gene3D" id="3.40.50.620">
    <property type="entry name" value="HUPs"/>
    <property type="match status" value="1"/>
</dbReference>
<evidence type="ECO:0000313" key="2">
    <source>
        <dbReference type="EMBL" id="OCA91891.1"/>
    </source>
</evidence>